<accession>A0ABX2T6C5</accession>
<keyword evidence="1 4" id="KW-0349">Heme</keyword>
<dbReference type="PROSITE" id="PS51007">
    <property type="entry name" value="CYTC"/>
    <property type="match status" value="1"/>
</dbReference>
<evidence type="ECO:0000256" key="1">
    <source>
        <dbReference type="ARBA" id="ARBA00022617"/>
    </source>
</evidence>
<feature type="signal peptide" evidence="5">
    <location>
        <begin position="1"/>
        <end position="21"/>
    </location>
</feature>
<keyword evidence="5" id="KW-0732">Signal</keyword>
<evidence type="ECO:0000313" key="8">
    <source>
        <dbReference type="Proteomes" id="UP000584642"/>
    </source>
</evidence>
<evidence type="ECO:0000256" key="3">
    <source>
        <dbReference type="ARBA" id="ARBA00023004"/>
    </source>
</evidence>
<keyword evidence="3 4" id="KW-0408">Iron</keyword>
<gene>
    <name evidence="7" type="ORF">HND93_08385</name>
</gene>
<sequence>MARGMMAVAVLAAGLATGAAAAGELQPRTNYILRCTGCHGMDGAGSPVGGIPDFRNYVGAFAGDDEGRTYILHVPGVIGASLTDNEIAGVINFIMANWAGSSLPAGYTPFTAAEVTERRARAVDDVVGFRRTIVARLAAAGVQTAGYPWP</sequence>
<name>A0ABX2T6C5_9PROT</name>
<keyword evidence="2 4" id="KW-0479">Metal-binding</keyword>
<organism evidence="7 8">
    <name type="scientific">Azospirillum oleiclasticum</name>
    <dbReference type="NCBI Taxonomy" id="2735135"/>
    <lineage>
        <taxon>Bacteria</taxon>
        <taxon>Pseudomonadati</taxon>
        <taxon>Pseudomonadota</taxon>
        <taxon>Alphaproteobacteria</taxon>
        <taxon>Rhodospirillales</taxon>
        <taxon>Azospirillaceae</taxon>
        <taxon>Azospirillum</taxon>
    </lineage>
</organism>
<evidence type="ECO:0000259" key="6">
    <source>
        <dbReference type="PROSITE" id="PS51007"/>
    </source>
</evidence>
<dbReference type="Gene3D" id="1.10.760.10">
    <property type="entry name" value="Cytochrome c-like domain"/>
    <property type="match status" value="1"/>
</dbReference>
<dbReference type="InterPro" id="IPR009056">
    <property type="entry name" value="Cyt_c-like_dom"/>
</dbReference>
<feature type="domain" description="Cytochrome c" evidence="6">
    <location>
        <begin position="18"/>
        <end position="98"/>
    </location>
</feature>
<dbReference type="SUPFAM" id="SSF46626">
    <property type="entry name" value="Cytochrome c"/>
    <property type="match status" value="1"/>
</dbReference>
<evidence type="ECO:0000256" key="2">
    <source>
        <dbReference type="ARBA" id="ARBA00022723"/>
    </source>
</evidence>
<dbReference type="RefSeq" id="WP_180281495.1">
    <property type="nucleotide sequence ID" value="NZ_JABFDB010000004.1"/>
</dbReference>
<feature type="chain" id="PRO_5045972106" evidence="5">
    <location>
        <begin position="22"/>
        <end position="150"/>
    </location>
</feature>
<dbReference type="Proteomes" id="UP000584642">
    <property type="component" value="Unassembled WGS sequence"/>
</dbReference>
<comment type="caution">
    <text evidence="7">The sequence shown here is derived from an EMBL/GenBank/DDBJ whole genome shotgun (WGS) entry which is preliminary data.</text>
</comment>
<evidence type="ECO:0000313" key="7">
    <source>
        <dbReference type="EMBL" id="NYZ19726.1"/>
    </source>
</evidence>
<dbReference type="EMBL" id="JABFDB010000004">
    <property type="protein sequence ID" value="NYZ19726.1"/>
    <property type="molecule type" value="Genomic_DNA"/>
</dbReference>
<proteinExistence type="predicted"/>
<dbReference type="InterPro" id="IPR036909">
    <property type="entry name" value="Cyt_c-like_dom_sf"/>
</dbReference>
<evidence type="ECO:0000256" key="5">
    <source>
        <dbReference type="SAM" id="SignalP"/>
    </source>
</evidence>
<reference evidence="7 8" key="1">
    <citation type="submission" date="2020-05" db="EMBL/GenBank/DDBJ databases">
        <title>Azospirillum oleiclasticum sp. nov, a nitrogen-fixing and heavy crude oil-emulsifying bacterium isolated from the crude oil of Yumen Oilfield.</title>
        <authorList>
            <person name="Wu D."/>
            <person name="Cai M."/>
            <person name="Zhang X."/>
        </authorList>
    </citation>
    <scope>NUCLEOTIDE SEQUENCE [LARGE SCALE GENOMIC DNA]</scope>
    <source>
        <strain evidence="7 8">ROY-1-1-2</strain>
    </source>
</reference>
<protein>
    <submittedName>
        <fullName evidence="7">Cytochrome C</fullName>
    </submittedName>
</protein>
<keyword evidence="8" id="KW-1185">Reference proteome</keyword>
<evidence type="ECO:0000256" key="4">
    <source>
        <dbReference type="PROSITE-ProRule" id="PRU00433"/>
    </source>
</evidence>